<name>A0A7V2ZKB2_9BACT</name>
<dbReference type="PANTHER" id="PTHR35812:SF1">
    <property type="entry name" value="LIPOPROTEIN"/>
    <property type="match status" value="1"/>
</dbReference>
<protein>
    <submittedName>
        <fullName evidence="2">DUF1566 domain-containing protein</fullName>
    </submittedName>
</protein>
<dbReference type="InterPro" id="IPR011460">
    <property type="entry name" value="Lcl_C"/>
</dbReference>
<feature type="domain" description="Lcl C-terminal" evidence="1">
    <location>
        <begin position="157"/>
        <end position="265"/>
    </location>
</feature>
<dbReference type="Pfam" id="PF07603">
    <property type="entry name" value="Lcl_C"/>
    <property type="match status" value="2"/>
</dbReference>
<reference evidence="2" key="1">
    <citation type="journal article" date="2020" name="mSystems">
        <title>Genome- and Community-Level Interaction Insights into Carbon Utilization and Element Cycling Functions of Hydrothermarchaeota in Hydrothermal Sediment.</title>
        <authorList>
            <person name="Zhou Z."/>
            <person name="Liu Y."/>
            <person name="Xu W."/>
            <person name="Pan J."/>
            <person name="Luo Z.H."/>
            <person name="Li M."/>
        </authorList>
    </citation>
    <scope>NUCLEOTIDE SEQUENCE [LARGE SCALE GENOMIC DNA]</scope>
    <source>
        <strain evidence="2">SpSt-479</strain>
    </source>
</reference>
<proteinExistence type="predicted"/>
<accession>A0A7V2ZKB2</accession>
<gene>
    <name evidence="2" type="ORF">ENS31_08325</name>
</gene>
<comment type="caution">
    <text evidence="2">The sequence shown here is derived from an EMBL/GenBank/DDBJ whole genome shotgun (WGS) entry which is preliminary data.</text>
</comment>
<evidence type="ECO:0000313" key="2">
    <source>
        <dbReference type="EMBL" id="HFI91515.1"/>
    </source>
</evidence>
<feature type="domain" description="Lcl C-terminal" evidence="1">
    <location>
        <begin position="32"/>
        <end position="128"/>
    </location>
</feature>
<dbReference type="EMBL" id="DSUJ01000008">
    <property type="protein sequence ID" value="HFI91515.1"/>
    <property type="molecule type" value="Genomic_DNA"/>
</dbReference>
<dbReference type="AlphaFoldDB" id="A0A7V2ZKB2"/>
<sequence length="269" mass="30716">MKSKIFFILFLLTSSIIISQNYNRFEKQYDGSILDKSTGLIWANSDNQEDVTWYGAKKYCENYKGGGWRMPTMDELYSLYDGNIYGNNGFRITKLITLTGHGWFWTTDRASDPNMAMVLSFRDANKGPAFPNDFSRSRGRVLPVKSNDRFIQQNGGIYDTKTGLTWAESDNSKDVTWVDAIVYCENYKGGGWRMPTMEELLTLYDSSINGANGFHITRNITLSGHGWFWTYDRASDKSKVMVLSFRDANQGPAFTNDFSKSRARVLPVK</sequence>
<dbReference type="PANTHER" id="PTHR35812">
    <property type="entry name" value="LIPOPROTEIN"/>
    <property type="match status" value="1"/>
</dbReference>
<evidence type="ECO:0000259" key="1">
    <source>
        <dbReference type="Pfam" id="PF07603"/>
    </source>
</evidence>
<organism evidence="2">
    <name type="scientific">Ignavibacterium album</name>
    <dbReference type="NCBI Taxonomy" id="591197"/>
    <lineage>
        <taxon>Bacteria</taxon>
        <taxon>Pseudomonadati</taxon>
        <taxon>Ignavibacteriota</taxon>
        <taxon>Ignavibacteria</taxon>
        <taxon>Ignavibacteriales</taxon>
        <taxon>Ignavibacteriaceae</taxon>
        <taxon>Ignavibacterium</taxon>
    </lineage>
</organism>